<dbReference type="PANTHER" id="PTHR11102">
    <property type="entry name" value="SEL-1-LIKE PROTEIN"/>
    <property type="match status" value="1"/>
</dbReference>
<dbReference type="Proteomes" id="UP000269872">
    <property type="component" value="Unassembled WGS sequence"/>
</dbReference>
<accession>A0A0P9K990</accession>
<name>A0A0P9K990_9PSED</name>
<evidence type="ECO:0000313" key="4">
    <source>
        <dbReference type="Proteomes" id="UP000269872"/>
    </source>
</evidence>
<dbReference type="EMBL" id="RBOC01000087">
    <property type="protein sequence ID" value="RMM09852.1"/>
    <property type="molecule type" value="Genomic_DNA"/>
</dbReference>
<sequence length="344" mass="38509">MYKPITHIACITIFYAITTGLNAMPSNSEKETIEKSLAFECHKETDTLAAVDPEIDTVYKYGLRLQLQEGPKDFNEIARYYRIAAANGHYKAATNLQVLISQGLTHSPNAQKETIDLVEKFMALGAPGAYYDMGHYLESGYGVEQDYEKANAYFRKAADLGNPDAQFYVASLLGQIEGGQDVMEQMQRCAAYQGHAIAARELAGYLRVVRKYDEAVHFYQLGVKSGDLASARRLAEAFKGPTSTESLYYMQLTKDEERSKRYLSIATFLRNNESLNPKIQDIDSIVPLPQAKLPAWDGTFQWQKELNANAAPEKPQDALLKKLSKDKNLDFTTGLPLTTTENEL</sequence>
<evidence type="ECO:0000259" key="1">
    <source>
        <dbReference type="Pfam" id="PF19933"/>
    </source>
</evidence>
<reference evidence="4 5" key="1">
    <citation type="submission" date="2018-08" db="EMBL/GenBank/DDBJ databases">
        <title>Recombination of ecologically and evolutionarily significant loci maintains genetic cohesion in the Pseudomonas syringae species complex.</title>
        <authorList>
            <person name="Dillon M."/>
            <person name="Thakur S."/>
            <person name="Almeida R.N.D."/>
            <person name="Weir B.S."/>
            <person name="Guttman D.S."/>
        </authorList>
    </citation>
    <scope>NUCLEOTIDE SEQUENCE [LARGE SCALE GENOMIC DNA]</scope>
    <source>
        <strain evidence="2 5">ICMP 4086</strain>
        <strain evidence="3 4">ICMP 7496</strain>
    </source>
</reference>
<proteinExistence type="predicted"/>
<organism evidence="3 4">
    <name type="scientific">Pseudomonas caricapapayae</name>
    <dbReference type="NCBI Taxonomy" id="46678"/>
    <lineage>
        <taxon>Bacteria</taxon>
        <taxon>Pseudomonadati</taxon>
        <taxon>Pseudomonadota</taxon>
        <taxon>Gammaproteobacteria</taxon>
        <taxon>Pseudomonadales</taxon>
        <taxon>Pseudomonadaceae</taxon>
        <taxon>Pseudomonas</taxon>
    </lineage>
</organism>
<dbReference type="Pfam" id="PF19933">
    <property type="entry name" value="DUF6396"/>
    <property type="match status" value="1"/>
</dbReference>
<dbReference type="AlphaFoldDB" id="A0A0P9K990"/>
<gene>
    <name evidence="3" type="ORF">ALP05_200108</name>
    <name evidence="2" type="ORF">ALQ84_200179</name>
</gene>
<dbReference type="InterPro" id="IPR011990">
    <property type="entry name" value="TPR-like_helical_dom_sf"/>
</dbReference>
<feature type="domain" description="DUF6396" evidence="1">
    <location>
        <begin position="230"/>
        <end position="337"/>
    </location>
</feature>
<evidence type="ECO:0000313" key="3">
    <source>
        <dbReference type="EMBL" id="RMV77662.1"/>
    </source>
</evidence>
<dbReference type="Pfam" id="PF08238">
    <property type="entry name" value="Sel1"/>
    <property type="match status" value="3"/>
</dbReference>
<comment type="caution">
    <text evidence="3">The sequence shown here is derived from an EMBL/GenBank/DDBJ whole genome shotgun (WGS) entry which is preliminary data.</text>
</comment>
<dbReference type="InterPro" id="IPR050767">
    <property type="entry name" value="Sel1_AlgK"/>
</dbReference>
<dbReference type="SUPFAM" id="SSF81901">
    <property type="entry name" value="HCP-like"/>
    <property type="match status" value="1"/>
</dbReference>
<protein>
    <recommendedName>
        <fullName evidence="1">DUF6396 domain-containing protein</fullName>
    </recommendedName>
</protein>
<dbReference type="EMBL" id="RBUY01000042">
    <property type="protein sequence ID" value="RMV77662.1"/>
    <property type="molecule type" value="Genomic_DNA"/>
</dbReference>
<dbReference type="SMART" id="SM00671">
    <property type="entry name" value="SEL1"/>
    <property type="match status" value="3"/>
</dbReference>
<dbReference type="PANTHER" id="PTHR11102:SF160">
    <property type="entry name" value="ERAD-ASSOCIATED E3 UBIQUITIN-PROTEIN LIGASE COMPONENT HRD3"/>
    <property type="match status" value="1"/>
</dbReference>
<evidence type="ECO:0000313" key="5">
    <source>
        <dbReference type="Proteomes" id="UP000278587"/>
    </source>
</evidence>
<evidence type="ECO:0000313" key="2">
    <source>
        <dbReference type="EMBL" id="RMM09852.1"/>
    </source>
</evidence>
<dbReference type="Proteomes" id="UP000278587">
    <property type="component" value="Unassembled WGS sequence"/>
</dbReference>
<dbReference type="Gene3D" id="1.25.40.10">
    <property type="entry name" value="Tetratricopeptide repeat domain"/>
    <property type="match status" value="1"/>
</dbReference>
<dbReference type="InterPro" id="IPR006597">
    <property type="entry name" value="Sel1-like"/>
</dbReference>
<dbReference type="InterPro" id="IPR045653">
    <property type="entry name" value="DUF6396"/>
</dbReference>